<proteinExistence type="predicted"/>
<feature type="non-terminal residue" evidence="1">
    <location>
        <position position="229"/>
    </location>
</feature>
<reference evidence="1" key="1">
    <citation type="journal article" date="2014" name="Front. Microbiol.">
        <title>High frequency of phylogenetically diverse reductive dehalogenase-homologous genes in deep subseafloor sedimentary metagenomes.</title>
        <authorList>
            <person name="Kawai M."/>
            <person name="Futagami T."/>
            <person name="Toyoda A."/>
            <person name="Takaki Y."/>
            <person name="Nishi S."/>
            <person name="Hori S."/>
            <person name="Arai W."/>
            <person name="Tsubouchi T."/>
            <person name="Morono Y."/>
            <person name="Uchiyama I."/>
            <person name="Ito T."/>
            <person name="Fujiyama A."/>
            <person name="Inagaki F."/>
            <person name="Takami H."/>
        </authorList>
    </citation>
    <scope>NUCLEOTIDE SEQUENCE</scope>
    <source>
        <strain evidence="1">Expedition CK06-06</strain>
    </source>
</reference>
<accession>X1I936</accession>
<organism evidence="1">
    <name type="scientific">marine sediment metagenome</name>
    <dbReference type="NCBI Taxonomy" id="412755"/>
    <lineage>
        <taxon>unclassified sequences</taxon>
        <taxon>metagenomes</taxon>
        <taxon>ecological metagenomes</taxon>
    </lineage>
</organism>
<comment type="caution">
    <text evidence="1">The sequence shown here is derived from an EMBL/GenBank/DDBJ whole genome shotgun (WGS) entry which is preliminary data.</text>
</comment>
<protein>
    <recommendedName>
        <fullName evidence="2">Cupin 2 conserved barrel domain-containing protein</fullName>
    </recommendedName>
</protein>
<gene>
    <name evidence="1" type="ORF">S03H2_54329</name>
</gene>
<name>X1I936_9ZZZZ</name>
<dbReference type="AlphaFoldDB" id="X1I936"/>
<dbReference type="EMBL" id="BARU01034630">
    <property type="protein sequence ID" value="GAH65800.1"/>
    <property type="molecule type" value="Genomic_DNA"/>
</dbReference>
<evidence type="ECO:0000313" key="1">
    <source>
        <dbReference type="EMBL" id="GAH65800.1"/>
    </source>
</evidence>
<evidence type="ECO:0008006" key="2">
    <source>
        <dbReference type="Google" id="ProtNLM"/>
    </source>
</evidence>
<sequence length="229" mass="25184">MAKKEYAHLVKPLLVQKGPAGLYAEPRVWMEGKDLEGFNANFSFGFVKKPGVCHPVEGAVIHPYDECLVFAGIDNTNILYLGGEVSVELGEEAEEHVFYEPSVVLIPKGMPHGPVTFRRVDRPIVHYSIGLAADYKAASVPRKSKAAKTTDSKYGHLIKRLITYIDWKEVDARKGAPPSADAPLDYSFIADRAGVMHPAERGVGPGNGDQIVWVFGKDLEGFEVNFTWG</sequence>